<gene>
    <name evidence="9" type="ORF">DM02DRAFT_657591</name>
</gene>
<dbReference type="GO" id="GO:0015031">
    <property type="term" value="P:protein transport"/>
    <property type="evidence" value="ECO:0007669"/>
    <property type="project" value="UniProtKB-KW"/>
</dbReference>
<sequence length="86" mass="9255">MVLFGLGSLLYVALLFINGIAVLSEDRFLARIGWTPSAAEPGFGQRDDAGVKSRLINLISSVRTLMRIPLIGINTVVILYLLVAPG</sequence>
<evidence type="ECO:0000256" key="2">
    <source>
        <dbReference type="ARBA" id="ARBA00022448"/>
    </source>
</evidence>
<protein>
    <submittedName>
        <fullName evidence="9">Yos1-like protein</fullName>
    </submittedName>
</protein>
<evidence type="ECO:0000256" key="3">
    <source>
        <dbReference type="ARBA" id="ARBA00022692"/>
    </source>
</evidence>
<dbReference type="AlphaFoldDB" id="A0A2V1DM28"/>
<dbReference type="PANTHER" id="PTHR15858">
    <property type="entry name" value="IMMEDIATE EARLY RESPONSE 3-INTERACTING PROTEIN 1"/>
    <property type="match status" value="1"/>
</dbReference>
<feature type="transmembrane region" description="Helical" evidence="8">
    <location>
        <begin position="64"/>
        <end position="83"/>
    </location>
</feature>
<dbReference type="GO" id="GO:0000139">
    <property type="term" value="C:Golgi membrane"/>
    <property type="evidence" value="ECO:0007669"/>
    <property type="project" value="TreeGrafter"/>
</dbReference>
<evidence type="ECO:0000256" key="7">
    <source>
        <dbReference type="ARBA" id="ARBA00024203"/>
    </source>
</evidence>
<dbReference type="GO" id="GO:0005789">
    <property type="term" value="C:endoplasmic reticulum membrane"/>
    <property type="evidence" value="ECO:0007669"/>
    <property type="project" value="TreeGrafter"/>
</dbReference>
<keyword evidence="3 8" id="KW-0812">Transmembrane</keyword>
<comment type="subcellular location">
    <subcellularLocation>
        <location evidence="1">Membrane</location>
    </subcellularLocation>
</comment>
<dbReference type="Proteomes" id="UP000244855">
    <property type="component" value="Unassembled WGS sequence"/>
</dbReference>
<evidence type="ECO:0000256" key="8">
    <source>
        <dbReference type="SAM" id="Phobius"/>
    </source>
</evidence>
<evidence type="ECO:0000313" key="9">
    <source>
        <dbReference type="EMBL" id="PVH98194.1"/>
    </source>
</evidence>
<accession>A0A2V1DM28</accession>
<evidence type="ECO:0000256" key="6">
    <source>
        <dbReference type="ARBA" id="ARBA00023136"/>
    </source>
</evidence>
<keyword evidence="6 8" id="KW-0472">Membrane</keyword>
<dbReference type="InterPro" id="IPR013880">
    <property type="entry name" value="Yos1"/>
</dbReference>
<dbReference type="STRING" id="97972.A0A2V1DM28"/>
<evidence type="ECO:0000313" key="10">
    <source>
        <dbReference type="Proteomes" id="UP000244855"/>
    </source>
</evidence>
<keyword evidence="5 8" id="KW-1133">Transmembrane helix</keyword>
<keyword evidence="4" id="KW-0653">Protein transport</keyword>
<dbReference type="GO" id="GO:0006888">
    <property type="term" value="P:endoplasmic reticulum to Golgi vesicle-mediated transport"/>
    <property type="evidence" value="ECO:0007669"/>
    <property type="project" value="TreeGrafter"/>
</dbReference>
<comment type="similarity">
    <text evidence="7">Belongs to the YOS1 family.</text>
</comment>
<evidence type="ECO:0000256" key="5">
    <source>
        <dbReference type="ARBA" id="ARBA00022989"/>
    </source>
</evidence>
<proteinExistence type="inferred from homology"/>
<dbReference type="GO" id="GO:0030134">
    <property type="term" value="C:COPII-coated ER to Golgi transport vesicle"/>
    <property type="evidence" value="ECO:0007669"/>
    <property type="project" value="TreeGrafter"/>
</dbReference>
<keyword evidence="2" id="KW-0813">Transport</keyword>
<dbReference type="EMBL" id="KZ805419">
    <property type="protein sequence ID" value="PVH98194.1"/>
    <property type="molecule type" value="Genomic_DNA"/>
</dbReference>
<reference evidence="9 10" key="1">
    <citation type="journal article" date="2018" name="Sci. Rep.">
        <title>Comparative genomics provides insights into the lifestyle and reveals functional heterogeneity of dark septate endophytic fungi.</title>
        <authorList>
            <person name="Knapp D.G."/>
            <person name="Nemeth J.B."/>
            <person name="Barry K."/>
            <person name="Hainaut M."/>
            <person name="Henrissat B."/>
            <person name="Johnson J."/>
            <person name="Kuo A."/>
            <person name="Lim J.H.P."/>
            <person name="Lipzen A."/>
            <person name="Nolan M."/>
            <person name="Ohm R.A."/>
            <person name="Tamas L."/>
            <person name="Grigoriev I.V."/>
            <person name="Spatafora J.W."/>
            <person name="Nagy L.G."/>
            <person name="Kovacs G.M."/>
        </authorList>
    </citation>
    <scope>NUCLEOTIDE SEQUENCE [LARGE SCALE GENOMIC DNA]</scope>
    <source>
        <strain evidence="9 10">DSE2036</strain>
    </source>
</reference>
<organism evidence="9 10">
    <name type="scientific">Periconia macrospinosa</name>
    <dbReference type="NCBI Taxonomy" id="97972"/>
    <lineage>
        <taxon>Eukaryota</taxon>
        <taxon>Fungi</taxon>
        <taxon>Dikarya</taxon>
        <taxon>Ascomycota</taxon>
        <taxon>Pezizomycotina</taxon>
        <taxon>Dothideomycetes</taxon>
        <taxon>Pleosporomycetidae</taxon>
        <taxon>Pleosporales</taxon>
        <taxon>Massarineae</taxon>
        <taxon>Periconiaceae</taxon>
        <taxon>Periconia</taxon>
    </lineage>
</organism>
<evidence type="ECO:0000256" key="4">
    <source>
        <dbReference type="ARBA" id="ARBA00022927"/>
    </source>
</evidence>
<keyword evidence="10" id="KW-1185">Reference proteome</keyword>
<evidence type="ECO:0000256" key="1">
    <source>
        <dbReference type="ARBA" id="ARBA00004370"/>
    </source>
</evidence>
<dbReference type="OrthoDB" id="15356at2759"/>
<feature type="transmembrane region" description="Helical" evidence="8">
    <location>
        <begin position="6"/>
        <end position="24"/>
    </location>
</feature>
<dbReference type="PANTHER" id="PTHR15858:SF0">
    <property type="entry name" value="IMMEDIATE EARLY RESPONSE 3-INTERACTING PROTEIN 1"/>
    <property type="match status" value="1"/>
</dbReference>
<dbReference type="Pfam" id="PF08571">
    <property type="entry name" value="Yos1"/>
    <property type="match status" value="1"/>
</dbReference>
<name>A0A2V1DM28_9PLEO</name>